<evidence type="ECO:0000313" key="35">
    <source>
        <dbReference type="Proteomes" id="UP000322977"/>
    </source>
</evidence>
<evidence type="ECO:0000313" key="13">
    <source>
        <dbReference type="EMBL" id="STV29992.1"/>
    </source>
</evidence>
<dbReference type="EMBL" id="MPYG04000195">
    <property type="protein sequence ID" value="ROG89588.1"/>
    <property type="molecule type" value="Genomic_DNA"/>
</dbReference>
<evidence type="ECO:0000313" key="4">
    <source>
        <dbReference type="EMBL" id="MRJ97778.1"/>
    </source>
</evidence>
<dbReference type="EMBL" id="QOHW01000011">
    <property type="protein sequence ID" value="RBZ21717.1"/>
    <property type="molecule type" value="Genomic_DNA"/>
</dbReference>
<evidence type="ECO:0000313" key="28">
    <source>
        <dbReference type="Proteomes" id="UP000258905"/>
    </source>
</evidence>
<keyword evidence="11" id="KW-0449">Lipoprotein</keyword>
<dbReference type="EMBL" id="WJVL01000012">
    <property type="protein sequence ID" value="MRJ97778.1"/>
    <property type="molecule type" value="Genomic_DNA"/>
</dbReference>
<evidence type="ECO:0000313" key="37">
    <source>
        <dbReference type="Proteomes" id="UP000485085"/>
    </source>
</evidence>
<evidence type="ECO:0000313" key="19">
    <source>
        <dbReference type="EMBL" id="TYL77080.1"/>
    </source>
</evidence>
<evidence type="ECO:0000313" key="12">
    <source>
        <dbReference type="EMBL" id="STU44683.1"/>
    </source>
</evidence>
<dbReference type="Proteomes" id="UP000254657">
    <property type="component" value="Unassembled WGS sequence"/>
</dbReference>
<name>A0A1C1FZL3_KLEPN</name>
<dbReference type="EMBL" id="UJRG01000006">
    <property type="protein sequence ID" value="SWT13655.1"/>
    <property type="molecule type" value="Genomic_DNA"/>
</dbReference>
<dbReference type="PANTHER" id="PTHR32347:SF23">
    <property type="entry name" value="BLL5650 PROTEIN"/>
    <property type="match status" value="1"/>
</dbReference>
<evidence type="ECO:0000313" key="9">
    <source>
        <dbReference type="EMBL" id="ROG89588.1"/>
    </source>
</evidence>
<reference evidence="20 30" key="8">
    <citation type="submission" date="2018-10" db="EMBL/GenBank/DDBJ databases">
        <authorList>
            <person name="Noll B N."/>
        </authorList>
    </citation>
    <scope>NUCLEOTIDE SEQUENCE [LARGE SCALE GENOMIC DNA]</scope>
    <source>
        <strain evidence="20">Kpneu006</strain>
    </source>
</reference>
<evidence type="ECO:0000313" key="22">
    <source>
        <dbReference type="Proteomes" id="UP000196447"/>
    </source>
</evidence>
<reference evidence="4 36" key="14">
    <citation type="submission" date="2019-11" db="EMBL/GenBank/DDBJ databases">
        <title>Molecular typing, antibiotic resistance determination and virulence profiling for 36 multidrug-resistant clinical Klebsiella pneumoniae isolates using second- and third-generation sequencing.</title>
        <authorList>
            <person name="Shelenkov A."/>
            <person name="Mikhaylova Y."/>
            <person name="Yanushevich Y."/>
            <person name="Samoilov A."/>
            <person name="Petrova L."/>
            <person name="Fomina V."/>
            <person name="Gusarov V."/>
            <person name="Zamyatin M."/>
            <person name="Shagin D."/>
        </authorList>
    </citation>
    <scope>NUCLEOTIDE SEQUENCE [LARGE SCALE GENOMIC DNA]</scope>
    <source>
        <strain evidence="4 36">CriePir226</strain>
    </source>
</reference>
<evidence type="ECO:0000313" key="26">
    <source>
        <dbReference type="Proteomes" id="UP000257587"/>
    </source>
</evidence>
<accession>A0A0J2FSM4</accession>
<dbReference type="Proteomes" id="UP000254387">
    <property type="component" value="Unassembled WGS sequence"/>
</dbReference>
<evidence type="ECO:0000313" key="17">
    <source>
        <dbReference type="EMBL" id="SXG17585.1"/>
    </source>
</evidence>
<dbReference type="Proteomes" id="UP000322977">
    <property type="component" value="Unassembled WGS sequence"/>
</dbReference>
<dbReference type="PANTHER" id="PTHR32347">
    <property type="entry name" value="EFFLUX SYSTEM COMPONENT YKNX-RELATED"/>
    <property type="match status" value="1"/>
</dbReference>
<evidence type="ECO:0000313" key="18">
    <source>
        <dbReference type="EMBL" id="TDJ95778.1"/>
    </source>
</evidence>
<reference evidence="26 27" key="6">
    <citation type="submission" date="2018-08" db="EMBL/GenBank/DDBJ databases">
        <authorList>
            <consortium name="Pathogen Informatics"/>
        </authorList>
    </citation>
    <scope>NUCLEOTIDE SEQUENCE [LARGE SCALE GENOMIC DNA]</scope>
    <source>
        <strain evidence="21 33">5012STDY7312589</strain>
        <strain evidence="17 26">EuSCAPE_AT002</strain>
        <strain evidence="14 28">EuSCAPE_GR003</strain>
        <strain evidence="16 27">EuSCAPE_TR125</strain>
        <strain evidence="15 29">EuSCAPE_UK014</strain>
    </source>
</reference>
<sequence>MRKPINVFIILISVLILTGCDNKPDNMLSGYSHGEFVYLSYSGNEKIERILINKGDNVAAGQELVKIESFDAQNIFLRAEEKLSAESALLRNLESGERPEELDIIRSQIKKAQSAESQVKRQLGRYRNLYANHAISLAEWEDIRDELTQKGAQVEELINQLKARQLPARQDEISKQRSMVAAAKLERDKALWDVQQTTIVSPVNAKVFDIIYRAGERPSAGKPIISLLPPENIKVRFFIPEAKLGKFKIGSKVKLICDGCAEPIAGVINYISPEAEFTPPVIYSTKRREKLIFMAEAIPALQQAGRMKIGQPFDVEIIGDE</sequence>
<dbReference type="Proteomes" id="UP000275975">
    <property type="component" value="Unassembled WGS sequence"/>
</dbReference>
<dbReference type="Proteomes" id="UP000283322">
    <property type="component" value="Unassembled WGS sequence"/>
</dbReference>
<evidence type="ECO:0000256" key="3">
    <source>
        <dbReference type="SAM" id="Coils"/>
    </source>
</evidence>
<dbReference type="Proteomes" id="UP000258798">
    <property type="component" value="Unassembled WGS sequence"/>
</dbReference>
<evidence type="ECO:0000313" key="24">
    <source>
        <dbReference type="Proteomes" id="UP000254141"/>
    </source>
</evidence>
<dbReference type="EMBL" id="UGLU01000001">
    <property type="protein sequence ID" value="STU44683.1"/>
    <property type="molecule type" value="Genomic_DNA"/>
</dbReference>
<dbReference type="EMBL" id="VSSY01000015">
    <property type="protein sequence ID" value="TYL77080.1"/>
    <property type="molecule type" value="Genomic_DNA"/>
</dbReference>
<keyword evidence="2 3" id="KW-0175">Coiled coil</keyword>
<dbReference type="AlphaFoldDB" id="A0A1C1FZL3"/>
<reference evidence="9 32" key="9">
    <citation type="submission" date="2018-10" db="EMBL/GenBank/DDBJ databases">
        <authorList>
            <person name="Vanduin D."/>
            <person name="Fouts D."/>
            <person name="Wright M."/>
            <person name="Sutton G."/>
            <person name="Nguyen K."/>
            <person name="Kreiswirth B."/>
            <person name="Chen L."/>
            <person name="Rojas L."/>
            <person name="Hujer A."/>
            <person name="Hujer K."/>
            <person name="Bonomo R."/>
            <person name="Adams M."/>
        </authorList>
    </citation>
    <scope>NUCLEOTIDE SEQUENCE [LARGE SCALE GENOMIC DNA]</scope>
    <source>
        <strain evidence="9 32">CRK0165</strain>
    </source>
</reference>
<evidence type="ECO:0000256" key="2">
    <source>
        <dbReference type="ARBA" id="ARBA00023054"/>
    </source>
</evidence>
<dbReference type="Proteomes" id="UP000258905">
    <property type="component" value="Unassembled WGS sequence"/>
</dbReference>
<dbReference type="GO" id="GO:0030313">
    <property type="term" value="C:cell envelope"/>
    <property type="evidence" value="ECO:0007669"/>
    <property type="project" value="UniProtKB-SubCell"/>
</dbReference>
<dbReference type="EMBL" id="NDBK01000072">
    <property type="protein sequence ID" value="OVF70328.1"/>
    <property type="molecule type" value="Genomic_DNA"/>
</dbReference>
<evidence type="ECO:0000256" key="1">
    <source>
        <dbReference type="ARBA" id="ARBA00004196"/>
    </source>
</evidence>
<reference evidence="19 35" key="12">
    <citation type="submission" date="2019-08" db="EMBL/GenBank/DDBJ databases">
        <title>Phenotypic and genetic characterization of extended-spectrum b-lactamase-producing hypermucoviscous Klebsiella pneumoniae from Chile.</title>
        <authorList>
            <person name="Morales-Leon F."/>
            <person name="Caro C."/>
            <person name="Opazo-Capurro A."/>
            <person name="Lincopan N."/>
            <person name="Dominguez-Yevenes M."/>
            <person name="Lima C."/>
            <person name="Bello-Toledo H."/>
            <person name="Gonzalez-Rocha G."/>
        </authorList>
    </citation>
    <scope>NUCLEOTIDE SEQUENCE [LARGE SCALE GENOMIC DNA]</scope>
    <source>
        <strain evidence="19 35">UCO-494</strain>
    </source>
</reference>
<dbReference type="Proteomes" id="UP000441029">
    <property type="component" value="Unassembled WGS sequence"/>
</dbReference>
<reference evidence="5 37" key="13">
    <citation type="submission" date="2019-11" db="EMBL/GenBank/DDBJ databases">
        <title>Emergence of a novel subclone of carbapenem-resistant Klebsiella pneumoniae ST11 with enhanced virulence and transmissibility: a molecular epidemiological, clinical, genomic study.</title>
        <authorList>
            <person name="Zhou K."/>
        </authorList>
    </citation>
    <scope>NUCLEOTIDE SEQUENCE [LARGE SCALE GENOMIC DNA]</scope>
    <source>
        <strain evidence="5 37">KP_38044</strain>
    </source>
</reference>
<evidence type="ECO:0000313" key="33">
    <source>
        <dbReference type="Proteomes" id="UP000294876"/>
    </source>
</evidence>
<evidence type="ECO:0000313" key="10">
    <source>
        <dbReference type="EMBL" id="RRF07096.1"/>
    </source>
</evidence>
<evidence type="ECO:0000313" key="16">
    <source>
        <dbReference type="EMBL" id="SWT13655.1"/>
    </source>
</evidence>
<evidence type="ECO:0000313" key="6">
    <source>
        <dbReference type="EMBL" id="OVF70328.1"/>
    </source>
</evidence>
<dbReference type="InterPro" id="IPR050465">
    <property type="entry name" value="UPF0194_transport"/>
</dbReference>
<dbReference type="Proteomes" id="UP000294951">
    <property type="component" value="Unassembled WGS sequence"/>
</dbReference>
<evidence type="ECO:0000313" key="31">
    <source>
        <dbReference type="Proteomes" id="UP000275975"/>
    </source>
</evidence>
<evidence type="ECO:0000313" key="20">
    <source>
        <dbReference type="EMBL" id="VCV75528.1"/>
    </source>
</evidence>
<evidence type="ECO:0000313" key="11">
    <source>
        <dbReference type="EMBL" id="SQC20190.1"/>
    </source>
</evidence>
<dbReference type="EMBL" id="SMTN01000024">
    <property type="protein sequence ID" value="TDJ95778.1"/>
    <property type="molecule type" value="Genomic_DNA"/>
</dbReference>
<evidence type="ECO:0000313" key="25">
    <source>
        <dbReference type="Proteomes" id="UP000254387"/>
    </source>
</evidence>
<dbReference type="EMBL" id="RDAM01000001">
    <property type="protein sequence ID" value="RRF07096.1"/>
    <property type="molecule type" value="Genomic_DNA"/>
</dbReference>
<feature type="coiled-coil region" evidence="3">
    <location>
        <begin position="137"/>
        <end position="164"/>
    </location>
</feature>
<dbReference type="Proteomes" id="UP000257587">
    <property type="component" value="Unassembled WGS sequence"/>
</dbReference>
<evidence type="ECO:0000313" key="5">
    <source>
        <dbReference type="EMBL" id="MUA39118.1"/>
    </source>
</evidence>
<dbReference type="EMBL" id="UGMN01000004">
    <property type="protein sequence ID" value="STV29992.1"/>
    <property type="molecule type" value="Genomic_DNA"/>
</dbReference>
<dbReference type="KEGG" id="kpne:KU54_000635"/>
<evidence type="ECO:0000313" key="8">
    <source>
        <dbReference type="EMBL" id="RDT88742.1"/>
    </source>
</evidence>
<dbReference type="Gene3D" id="2.40.30.170">
    <property type="match status" value="1"/>
</dbReference>
<gene>
    <name evidence="6" type="ORF">B5L96_15955</name>
    <name evidence="20" type="ORF">BANRA_01904</name>
    <name evidence="9" type="ORF">BL124_00025055</name>
    <name evidence="7" type="ORF">DM078_16045</name>
    <name evidence="8" type="ORF">DW286_18145</name>
    <name evidence="18" type="ORF">E1814_20540</name>
    <name evidence="10" type="ORF">EAO17_13125</name>
    <name evidence="19" type="ORF">FXN67_17470</name>
    <name evidence="4" type="ORF">GJJ01_17675</name>
    <name evidence="5" type="ORF">GNF00_04555</name>
    <name evidence="12" type="ORF">NCTC5051_00137</name>
    <name evidence="13" type="ORF">NCTC5053_03523</name>
    <name evidence="11" type="ORF">NCTC9645_01451</name>
    <name evidence="21" type="ORF">SAMEA104567804_01337</name>
    <name evidence="17" type="ORF">SAMEA3499874_03607</name>
    <name evidence="14" type="ORF">SAMEA3649591_03404</name>
    <name evidence="15" type="ORF">SAMEA3720909_02718</name>
    <name evidence="16" type="ORF">SAMEA3729652_02394</name>
</gene>
<dbReference type="Proteomes" id="UP000254141">
    <property type="component" value="Unassembled WGS sequence"/>
</dbReference>
<evidence type="ECO:0000313" key="29">
    <source>
        <dbReference type="Proteomes" id="UP000259364"/>
    </source>
</evidence>
<reference evidence="23 24" key="2">
    <citation type="submission" date="2018-06" db="EMBL/GenBank/DDBJ databases">
        <authorList>
            <consortium name="Pathogen Informatics"/>
            <person name="Doyle S."/>
        </authorList>
    </citation>
    <scope>NUCLEOTIDE SEQUENCE [LARGE SCALE GENOMIC DNA]</scope>
    <source>
        <strain evidence="12 24">NCTC5051</strain>
        <strain evidence="13 25">NCTC5053</strain>
        <strain evidence="11 23">NCTC9645</strain>
    </source>
</reference>
<reference evidence="7" key="5">
    <citation type="submission" date="2018-08" db="EMBL/GenBank/DDBJ databases">
        <title>Klebsiella pneumoniae genome sequencing and assembly.</title>
        <authorList>
            <person name="Martins R.C.R."/>
            <person name="Perdigao-Neto L.V."/>
            <person name="Costa S.F."/>
            <person name="Levin A.S.S."/>
        </authorList>
    </citation>
    <scope>NUCLEOTIDE SEQUENCE</scope>
    <source>
        <strain evidence="7">BC_5001</strain>
    </source>
</reference>
<dbReference type="Proteomes" id="UP000294876">
    <property type="component" value="Unassembled WGS sequence"/>
</dbReference>
<dbReference type="EMBL" id="UASO01000004">
    <property type="protein sequence ID" value="SQC20190.1"/>
    <property type="molecule type" value="Genomic_DNA"/>
</dbReference>
<reference evidence="10 31" key="10">
    <citation type="journal article" date="2019" name="Antimicrob. Agents Chemother.">
        <title>Applying Rapid Whole Genome Sequencing to Predict Phenotypic Antimicrobial Susceptibility Testing Results Among Carbapenem-Resistant Klebsiella pneumoniae Clinical Isolates.</title>
        <authorList>
            <person name="Tamma P.D."/>
            <person name="Fan Y."/>
            <person name="Bergman Y."/>
            <person name="Pertea G."/>
            <person name="Kazmi A."/>
            <person name="Lewis S."/>
            <person name="Carroll K.C."/>
            <person name="Schatz M.C."/>
            <person name="Timp W."/>
            <person name="Simner P.J."/>
        </authorList>
    </citation>
    <scope>NUCLEOTIDE SEQUENCE [LARGE SCALE GENOMIC DNA]</scope>
    <source>
        <strain evidence="10 31">KLPN_104</strain>
    </source>
</reference>
<evidence type="ECO:0000313" key="34">
    <source>
        <dbReference type="Proteomes" id="UP000294951"/>
    </source>
</evidence>
<dbReference type="Proteomes" id="UP000196447">
    <property type="component" value="Unassembled WGS sequence"/>
</dbReference>
<evidence type="ECO:0000313" key="15">
    <source>
        <dbReference type="EMBL" id="SWF72720.1"/>
    </source>
</evidence>
<evidence type="ECO:0000313" key="32">
    <source>
        <dbReference type="Proteomes" id="UP000283322"/>
    </source>
</evidence>
<evidence type="ECO:0000313" key="23">
    <source>
        <dbReference type="Proteomes" id="UP000250675"/>
    </source>
</evidence>
<dbReference type="EMBL" id="UJHH01000011">
    <property type="protein sequence ID" value="SWF72720.1"/>
    <property type="molecule type" value="Genomic_DNA"/>
</dbReference>
<dbReference type="Proteomes" id="UP000269921">
    <property type="component" value="Unassembled WGS sequence"/>
</dbReference>
<evidence type="ECO:0000313" key="36">
    <source>
        <dbReference type="Proteomes" id="UP000441029"/>
    </source>
</evidence>
<dbReference type="EMBL" id="QRCF01000021">
    <property type="protein sequence ID" value="RDT88742.1"/>
    <property type="molecule type" value="Genomic_DNA"/>
</dbReference>
<evidence type="ECO:0000313" key="7">
    <source>
        <dbReference type="EMBL" id="RBZ21717.1"/>
    </source>
</evidence>
<comment type="subcellular location">
    <subcellularLocation>
        <location evidence="1">Cell envelope</location>
    </subcellularLocation>
</comment>
<reference evidence="18 34" key="11">
    <citation type="submission" date="2019-03" db="EMBL/GenBank/DDBJ databases">
        <title>Multidrug-Resistant Klebsiella pneumoniae Clinical Bloodstream Isolates in Shanghai, China.</title>
        <authorList>
            <person name="Wang S."/>
        </authorList>
    </citation>
    <scope>NUCLEOTIDE SEQUENCE [LARGE SCALE GENOMIC DNA]</scope>
    <source>
        <strain evidence="18 34">RJ1071</strain>
    </source>
</reference>
<proteinExistence type="predicted"/>
<reference evidence="8" key="3">
    <citation type="submission" date="2018-07" db="EMBL/GenBank/DDBJ databases">
        <title>Draft genome sequence of Klebsiella pneumoniae K293.</title>
        <authorList>
            <person name="He F."/>
        </authorList>
    </citation>
    <scope>NUCLEOTIDE SEQUENCE</scope>
    <source>
        <strain evidence="8">K293</strain>
    </source>
</reference>
<reference evidence="6 22" key="1">
    <citation type="submission" date="2017-03" db="EMBL/GenBank/DDBJ databases">
        <authorList>
            <person name="Fouts D."/>
            <person name="Stalin M.J."/>
            <person name="Chen L."/>
            <person name="Wright M."/>
            <person name="Sutton G."/>
            <person name="Nguyen K."/>
            <person name="Vanduin D."/>
            <person name="Rojas L."/>
            <person name="Hujer A."/>
            <person name="Hujer K."/>
            <person name="Bonomo R."/>
            <person name="Kreiswirth B."/>
            <person name="Adams M."/>
        </authorList>
    </citation>
    <scope>NUCLEOTIDE SEQUENCE [LARGE SCALE GENOMIC DNA]</scope>
    <source>
        <strain evidence="6 22">39383</strain>
    </source>
</reference>
<dbReference type="EMBL" id="WNPO01000007">
    <property type="protein sequence ID" value="MUA39118.1"/>
    <property type="molecule type" value="Genomic_DNA"/>
</dbReference>
<dbReference type="Proteomes" id="UP000250675">
    <property type="component" value="Unassembled WGS sequence"/>
</dbReference>
<dbReference type="EMBL" id="UWVH01000001">
    <property type="protein sequence ID" value="VCV75528.1"/>
    <property type="molecule type" value="Genomic_DNA"/>
</dbReference>
<organism evidence="19 35">
    <name type="scientific">Klebsiella pneumoniae</name>
    <dbReference type="NCBI Taxonomy" id="573"/>
    <lineage>
        <taxon>Bacteria</taxon>
        <taxon>Pseudomonadati</taxon>
        <taxon>Pseudomonadota</taxon>
        <taxon>Gammaproteobacteria</taxon>
        <taxon>Enterobacterales</taxon>
        <taxon>Enterobacteriaceae</taxon>
        <taxon>Klebsiella/Raoultella group</taxon>
        <taxon>Klebsiella</taxon>
        <taxon>Klebsiella pneumoniae complex</taxon>
    </lineage>
</organism>
<reference evidence="10" key="7">
    <citation type="submission" date="2018-10" db="EMBL/GenBank/DDBJ databases">
        <authorList>
            <person name="Fan Y."/>
            <person name="Timp W."/>
            <person name="Bergman Y."/>
            <person name="Tamma P."/>
            <person name="Simner P."/>
        </authorList>
    </citation>
    <scope>NUCLEOTIDE SEQUENCE</scope>
    <source>
        <strain evidence="10">KLPN_104</strain>
    </source>
</reference>
<evidence type="ECO:0000313" key="27">
    <source>
        <dbReference type="Proteomes" id="UP000258798"/>
    </source>
</evidence>
<evidence type="ECO:0000313" key="30">
    <source>
        <dbReference type="Proteomes" id="UP000269921"/>
    </source>
</evidence>
<dbReference type="EMBL" id="UKAW01000010">
    <property type="protein sequence ID" value="SXG17585.1"/>
    <property type="molecule type" value="Genomic_DNA"/>
</dbReference>
<dbReference type="Proteomes" id="UP000253559">
    <property type="component" value="Unassembled WGS sequence"/>
</dbReference>
<accession>A0A1C1FZL3</accession>
<protein>
    <submittedName>
        <fullName evidence="19">HlyD family efflux transporter periplasmic adaptor subunit</fullName>
    </submittedName>
    <submittedName>
        <fullName evidence="6">HlyD family secretion protein</fullName>
    </submittedName>
    <submittedName>
        <fullName evidence="11">Lipoprotein</fullName>
    </submittedName>
</protein>
<dbReference type="PROSITE" id="PS51257">
    <property type="entry name" value="PROKAR_LIPOPROTEIN"/>
    <property type="match status" value="1"/>
</dbReference>
<dbReference type="EMBL" id="CAAGWG010000003">
    <property type="protein sequence ID" value="VGC85977.1"/>
    <property type="molecule type" value="Genomic_DNA"/>
</dbReference>
<dbReference type="Proteomes" id="UP000259364">
    <property type="component" value="Unassembled WGS sequence"/>
</dbReference>
<evidence type="ECO:0000313" key="21">
    <source>
        <dbReference type="EMBL" id="VGC85977.1"/>
    </source>
</evidence>
<reference evidence="7" key="4">
    <citation type="submission" date="2018-07" db="EMBL/GenBank/DDBJ databases">
        <authorList>
            <person name="Martins R.C."/>
            <person name="Perdigao-Neto L.V."/>
            <person name="Costa S.F."/>
            <person name="Levin A.S.S."/>
        </authorList>
    </citation>
    <scope>NUCLEOTIDE SEQUENCE</scope>
    <source>
        <strain evidence="7">BC_5001</strain>
    </source>
</reference>
<dbReference type="Gene3D" id="1.10.287.470">
    <property type="entry name" value="Helix hairpin bin"/>
    <property type="match status" value="1"/>
</dbReference>
<dbReference type="EMBL" id="UIUC01000013">
    <property type="protein sequence ID" value="SVN65305.1"/>
    <property type="molecule type" value="Genomic_DNA"/>
</dbReference>
<evidence type="ECO:0000313" key="14">
    <source>
        <dbReference type="EMBL" id="SVN65305.1"/>
    </source>
</evidence>
<dbReference type="Proteomes" id="UP000485085">
    <property type="component" value="Unassembled WGS sequence"/>
</dbReference>